<comment type="miscellaneous">
    <text evidence="2">Reaction mechanism of ThiL seems to utilize a direct, inline transfer of the gamma-phosphate of ATP to TMP rather than a phosphorylated enzyme intermediate.</text>
</comment>
<feature type="binding site" evidence="2">
    <location>
        <position position="63"/>
    </location>
    <ligand>
        <name>substrate</name>
    </ligand>
</feature>
<feature type="binding site" evidence="2">
    <location>
        <position position="56"/>
    </location>
    <ligand>
        <name>Mg(2+)</name>
        <dbReference type="ChEBI" id="CHEBI:18420"/>
        <label>2</label>
    </ligand>
</feature>
<dbReference type="HAMAP" id="MF_02128">
    <property type="entry name" value="TMP_kinase"/>
    <property type="match status" value="1"/>
</dbReference>
<dbReference type="InterPro" id="IPR036676">
    <property type="entry name" value="PurM-like_C_sf"/>
</dbReference>
<evidence type="ECO:0000313" key="5">
    <source>
        <dbReference type="Proteomes" id="UP000199679"/>
    </source>
</evidence>
<feature type="binding site" evidence="2">
    <location>
        <begin position="132"/>
        <end position="133"/>
    </location>
    <ligand>
        <name>ATP</name>
        <dbReference type="ChEBI" id="CHEBI:30616"/>
    </ligand>
</feature>
<feature type="binding site" evidence="2">
    <location>
        <position position="115"/>
    </location>
    <ligand>
        <name>ATP</name>
        <dbReference type="ChEBI" id="CHEBI:30616"/>
    </ligand>
</feature>
<keyword evidence="1 2" id="KW-0784">Thiamine biosynthesis</keyword>
<feature type="binding site" evidence="2">
    <location>
        <position position="40"/>
    </location>
    <ligand>
        <name>Mg(2+)</name>
        <dbReference type="ChEBI" id="CHEBI:18420"/>
        <label>4</label>
    </ligand>
</feature>
<keyword evidence="2" id="KW-0067">ATP-binding</keyword>
<evidence type="ECO:0000259" key="3">
    <source>
        <dbReference type="Pfam" id="PF00586"/>
    </source>
</evidence>
<dbReference type="InterPro" id="IPR006283">
    <property type="entry name" value="ThiL-like"/>
</dbReference>
<dbReference type="Proteomes" id="UP000199679">
    <property type="component" value="Chromosome I"/>
</dbReference>
<dbReference type="PANTHER" id="PTHR30270">
    <property type="entry name" value="THIAMINE-MONOPHOSPHATE KINASE"/>
    <property type="match status" value="1"/>
</dbReference>
<feature type="binding site" evidence="2">
    <location>
        <position position="85"/>
    </location>
    <ligand>
        <name>Mg(2+)</name>
        <dbReference type="ChEBI" id="CHEBI:18420"/>
        <label>2</label>
    </ligand>
</feature>
<keyword evidence="2" id="KW-0479">Metal-binding</keyword>
<dbReference type="Gene3D" id="3.90.650.10">
    <property type="entry name" value="PurM-like C-terminal domain"/>
    <property type="match status" value="1"/>
</dbReference>
<gene>
    <name evidence="2" type="primary">thiL</name>
    <name evidence="4" type="ORF">SAMN05216490_4579</name>
</gene>
<evidence type="ECO:0000313" key="4">
    <source>
        <dbReference type="EMBL" id="SDT64810.1"/>
    </source>
</evidence>
<dbReference type="GO" id="GO:0005524">
    <property type="term" value="F:ATP binding"/>
    <property type="evidence" value="ECO:0007669"/>
    <property type="project" value="UniProtKB-UniRule"/>
</dbReference>
<proteinExistence type="inferred from homology"/>
<dbReference type="InterPro" id="IPR036921">
    <property type="entry name" value="PurM-like_N_sf"/>
</dbReference>
<dbReference type="PANTHER" id="PTHR30270:SF0">
    <property type="entry name" value="THIAMINE-MONOPHOSPHATE KINASE"/>
    <property type="match status" value="1"/>
</dbReference>
<feature type="binding site" evidence="2">
    <location>
        <position position="55"/>
    </location>
    <ligand>
        <name>Mg(2+)</name>
        <dbReference type="ChEBI" id="CHEBI:18420"/>
        <label>1</label>
    </ligand>
</feature>
<feature type="binding site" evidence="2">
    <location>
        <position position="54"/>
    </location>
    <ligand>
        <name>Mg(2+)</name>
        <dbReference type="ChEBI" id="CHEBI:18420"/>
        <label>4</label>
    </ligand>
</feature>
<accession>A0A1H2C2F8</accession>
<name>A0A1H2C2F8_MUCMA</name>
<sequence length="348" mass="38288">MFDNKEKTNIEELGEFGLINYLTKNIQLVQKSTVKGVGDDAAVLNAEGKRVLVSTDMLLEGIHFDLAYTPLKHLGYKAIQVNLSDIYAMNGKAEQVTVSIGMSSKFPLEAIEELYEGIYLACEKYSVDLVGGDTTSSKQGLVISVTSIGYADEKDIVYRNGAEEGDLICVSGDLGGAYIGLQLLEREKQIYLENPKIQPDLEGKDYIVERQLKPEARGDIIDLLKEIDVKPTSMIDVSDGLASELLHICKQSNKGCNLYEEKIPLDPMTFETAREFNLDPTVCALSGGEDYELLFTVKQADYDKIKFKMDITIIGYITEPAAGCNLVTKGGAVHPLKAQGWNAFKSGE</sequence>
<protein>
    <recommendedName>
        <fullName evidence="2">Thiamine-monophosphate kinase</fullName>
        <shortName evidence="2">TMP kinase</shortName>
        <shortName evidence="2">Thiamine-phosphate kinase</shortName>
        <ecNumber evidence="2">2.7.4.16</ecNumber>
    </recommendedName>
</protein>
<keyword evidence="2" id="KW-0460">Magnesium</keyword>
<feature type="binding site" evidence="2">
    <location>
        <position position="56"/>
    </location>
    <ligand>
        <name>Mg(2+)</name>
        <dbReference type="ChEBI" id="CHEBI:18420"/>
        <label>1</label>
    </ligand>
</feature>
<keyword evidence="2" id="KW-0808">Transferase</keyword>
<dbReference type="GO" id="GO:0009030">
    <property type="term" value="F:thiamine-phosphate kinase activity"/>
    <property type="evidence" value="ECO:0007669"/>
    <property type="project" value="UniProtKB-UniRule"/>
</dbReference>
<feature type="domain" description="PurM-like N-terminal" evidence="3">
    <location>
        <begin position="38"/>
        <end position="150"/>
    </location>
</feature>
<reference evidence="4 5" key="1">
    <citation type="submission" date="2016-10" db="EMBL/GenBank/DDBJ databases">
        <authorList>
            <person name="de Groot N.N."/>
        </authorList>
    </citation>
    <scope>NUCLEOTIDE SEQUENCE [LARGE SCALE GENOMIC DNA]</scope>
    <source>
        <strain evidence="4 5">MP1X4</strain>
    </source>
</reference>
<dbReference type="Gene3D" id="3.30.1330.10">
    <property type="entry name" value="PurM-like, N-terminal domain"/>
    <property type="match status" value="1"/>
</dbReference>
<comment type="catalytic activity">
    <reaction evidence="2">
        <text>thiamine phosphate + ATP = thiamine diphosphate + ADP</text>
        <dbReference type="Rhea" id="RHEA:15913"/>
        <dbReference type="ChEBI" id="CHEBI:30616"/>
        <dbReference type="ChEBI" id="CHEBI:37575"/>
        <dbReference type="ChEBI" id="CHEBI:58937"/>
        <dbReference type="ChEBI" id="CHEBI:456216"/>
        <dbReference type="EC" id="2.7.4.16"/>
    </reaction>
</comment>
<feature type="binding site" evidence="2">
    <location>
        <position position="289"/>
    </location>
    <ligand>
        <name>substrate</name>
    </ligand>
</feature>
<comment type="similarity">
    <text evidence="2">Belongs to the thiamine-monophosphate kinase family.</text>
</comment>
<comment type="pathway">
    <text evidence="2">Cofactor biosynthesis; thiamine diphosphate biosynthesis; thiamine diphosphate from thiamine phosphate: step 1/1.</text>
</comment>
<feature type="binding site" evidence="2">
    <location>
        <position position="238"/>
    </location>
    <ligand>
        <name>ATP</name>
        <dbReference type="ChEBI" id="CHEBI:30616"/>
    </ligand>
</feature>
<dbReference type="GO" id="GO:0009229">
    <property type="term" value="P:thiamine diphosphate biosynthetic process"/>
    <property type="evidence" value="ECO:0007669"/>
    <property type="project" value="UniProtKB-UniRule"/>
</dbReference>
<organism evidence="4 5">
    <name type="scientific">Mucilaginibacter mallensis</name>
    <dbReference type="NCBI Taxonomy" id="652787"/>
    <lineage>
        <taxon>Bacteria</taxon>
        <taxon>Pseudomonadati</taxon>
        <taxon>Bacteroidota</taxon>
        <taxon>Sphingobacteriia</taxon>
        <taxon>Sphingobacteriales</taxon>
        <taxon>Sphingobacteriaceae</taxon>
        <taxon>Mucilaginibacter</taxon>
    </lineage>
</organism>
<dbReference type="EC" id="2.7.4.16" evidence="2"/>
<feature type="binding site" evidence="2">
    <location>
        <position position="341"/>
    </location>
    <ligand>
        <name>substrate</name>
    </ligand>
</feature>
<keyword evidence="2" id="KW-0547">Nucleotide-binding</keyword>
<feature type="binding site" evidence="2">
    <location>
        <position position="236"/>
    </location>
    <ligand>
        <name>Mg(2+)</name>
        <dbReference type="ChEBI" id="CHEBI:18420"/>
        <label>3</label>
    </ligand>
</feature>
<feature type="binding site" evidence="2">
    <location>
        <position position="85"/>
    </location>
    <ligand>
        <name>Mg(2+)</name>
        <dbReference type="ChEBI" id="CHEBI:18420"/>
        <label>4</label>
    </ligand>
</feature>
<dbReference type="UniPathway" id="UPA00060">
    <property type="reaction ID" value="UER00142"/>
</dbReference>
<dbReference type="OrthoDB" id="9802811at2"/>
<dbReference type="STRING" id="652787.SAMN05216490_4579"/>
<keyword evidence="2 4" id="KW-0418">Kinase</keyword>
<keyword evidence="5" id="KW-1185">Reference proteome</keyword>
<dbReference type="SUPFAM" id="SSF56042">
    <property type="entry name" value="PurM C-terminal domain-like"/>
    <property type="match status" value="1"/>
</dbReference>
<feature type="binding site" evidence="2">
    <location>
        <position position="40"/>
    </location>
    <ligand>
        <name>Mg(2+)</name>
        <dbReference type="ChEBI" id="CHEBI:18420"/>
        <label>3</label>
    </ligand>
</feature>
<evidence type="ECO:0000256" key="1">
    <source>
        <dbReference type="ARBA" id="ARBA00022977"/>
    </source>
</evidence>
<evidence type="ECO:0000256" key="2">
    <source>
        <dbReference type="HAMAP-Rule" id="MF_02128"/>
    </source>
</evidence>
<comment type="function">
    <text evidence="2">Catalyzes the ATP-dependent phosphorylation of thiamine-monophosphate (TMP) to form thiamine-pyrophosphate (TPP), the active form of vitamin B1.</text>
</comment>
<dbReference type="AlphaFoldDB" id="A0A1H2C2F8"/>
<dbReference type="SUPFAM" id="SSF55326">
    <property type="entry name" value="PurM N-terminal domain-like"/>
    <property type="match status" value="1"/>
</dbReference>
<dbReference type="PIRSF" id="PIRSF005303">
    <property type="entry name" value="Thiam_monoph_kin"/>
    <property type="match status" value="1"/>
</dbReference>
<dbReference type="RefSeq" id="WP_091378708.1">
    <property type="nucleotide sequence ID" value="NZ_LT629740.1"/>
</dbReference>
<feature type="binding site" evidence="2">
    <location>
        <position position="239"/>
    </location>
    <ligand>
        <name>Mg(2+)</name>
        <dbReference type="ChEBI" id="CHEBI:18420"/>
        <label>5</label>
    </ligand>
</feature>
<feature type="binding site" evidence="2">
    <location>
        <position position="133"/>
    </location>
    <ligand>
        <name>Mg(2+)</name>
        <dbReference type="ChEBI" id="CHEBI:18420"/>
        <label>1</label>
    </ligand>
</feature>
<dbReference type="Pfam" id="PF00586">
    <property type="entry name" value="AIRS"/>
    <property type="match status" value="1"/>
</dbReference>
<dbReference type="InterPro" id="IPR016188">
    <property type="entry name" value="PurM-like_N"/>
</dbReference>
<feature type="binding site" evidence="2">
    <location>
        <position position="85"/>
    </location>
    <ligand>
        <name>Mg(2+)</name>
        <dbReference type="ChEBI" id="CHEBI:18420"/>
        <label>3</label>
    </ligand>
</feature>
<dbReference type="EMBL" id="LT629740">
    <property type="protein sequence ID" value="SDT64810.1"/>
    <property type="molecule type" value="Genomic_DNA"/>
</dbReference>
<dbReference type="GO" id="GO:0000287">
    <property type="term" value="F:magnesium ion binding"/>
    <property type="evidence" value="ECO:0007669"/>
    <property type="project" value="UniProtKB-UniRule"/>
</dbReference>
<dbReference type="NCBIfam" id="TIGR01379">
    <property type="entry name" value="thiL"/>
    <property type="match status" value="1"/>
</dbReference>
<dbReference type="GO" id="GO:0009228">
    <property type="term" value="P:thiamine biosynthetic process"/>
    <property type="evidence" value="ECO:0007669"/>
    <property type="project" value="UniProtKB-KW"/>
</dbReference>
<dbReference type="CDD" id="cd02194">
    <property type="entry name" value="ThiL"/>
    <property type="match status" value="1"/>
</dbReference>
<feature type="binding site" evidence="2">
    <location>
        <position position="159"/>
    </location>
    <ligand>
        <name>ATP</name>
        <dbReference type="ChEBI" id="CHEBI:30616"/>
    </ligand>
</feature>